<dbReference type="InterPro" id="IPR004358">
    <property type="entry name" value="Sig_transdc_His_kin-like_C"/>
</dbReference>
<dbReference type="SUPFAM" id="SSF55785">
    <property type="entry name" value="PYP-like sensor domain (PAS domain)"/>
    <property type="match status" value="1"/>
</dbReference>
<dbReference type="Gene3D" id="1.10.287.130">
    <property type="match status" value="1"/>
</dbReference>
<organism evidence="11 12">
    <name type="scientific">Paraburkholderia lacunae</name>
    <dbReference type="NCBI Taxonomy" id="2211104"/>
    <lineage>
        <taxon>Bacteria</taxon>
        <taxon>Pseudomonadati</taxon>
        <taxon>Pseudomonadota</taxon>
        <taxon>Betaproteobacteria</taxon>
        <taxon>Burkholderiales</taxon>
        <taxon>Burkholderiaceae</taxon>
        <taxon>Paraburkholderia</taxon>
    </lineage>
</organism>
<comment type="catalytic activity">
    <reaction evidence="1">
        <text>ATP + protein L-histidine = ADP + protein N-phospho-L-histidine.</text>
        <dbReference type="EC" id="2.7.13.3"/>
    </reaction>
</comment>
<dbReference type="Gene3D" id="3.30.450.20">
    <property type="entry name" value="PAS domain"/>
    <property type="match status" value="1"/>
</dbReference>
<dbReference type="Pfam" id="PF00512">
    <property type="entry name" value="HisKA"/>
    <property type="match status" value="1"/>
</dbReference>
<comment type="caution">
    <text evidence="11">The sequence shown here is derived from an EMBL/GenBank/DDBJ whole genome shotgun (WGS) entry which is preliminary data.</text>
</comment>
<keyword evidence="3" id="KW-0597">Phosphoprotein</keyword>
<keyword evidence="12" id="KW-1185">Reference proteome</keyword>
<dbReference type="SMART" id="SM00091">
    <property type="entry name" value="PAS"/>
    <property type="match status" value="1"/>
</dbReference>
<feature type="domain" description="PAS" evidence="10">
    <location>
        <begin position="149"/>
        <end position="201"/>
    </location>
</feature>
<dbReference type="CDD" id="cd00082">
    <property type="entry name" value="HisKA"/>
    <property type="match status" value="1"/>
</dbReference>
<keyword evidence="6 11" id="KW-0418">Kinase</keyword>
<dbReference type="PROSITE" id="PS50109">
    <property type="entry name" value="HIS_KIN"/>
    <property type="match status" value="1"/>
</dbReference>
<dbReference type="InterPro" id="IPR000014">
    <property type="entry name" value="PAS"/>
</dbReference>
<reference evidence="12" key="1">
    <citation type="submission" date="2018-05" db="EMBL/GenBank/DDBJ databases">
        <authorList>
            <person name="Feng T."/>
        </authorList>
    </citation>
    <scope>NUCLEOTIDE SEQUENCE [LARGE SCALE GENOMIC DNA]</scope>
    <source>
        <strain evidence="12">S27</strain>
    </source>
</reference>
<sequence>MSIVMPVIVVLQAAIILWLLITRARRRRASASIGSVDPPAISSHFVERTIAGLFTVRSNVRENTDKADPHDASARAAPAERMRAEHRHVPEAAGVPELGLPASRARRPFAERLRTVASFRPVRRHAHHSGTRSAALQDTYDTRAGRDSGEHYFREALGLLPLAILMLGERGLILMTNPQAATLFGYEAGELIGKSIELLVHDLRIDNPSAIGASPVASRHALDMARLHELSARRKDGTEFRVEIGLNPFRFDGNGVTLAFVIDRTDRYELHRNRQELAHLTRVSTMGQLASSLAHELNQPLTAILSNVQAAQRFMAADPIDLNELREILNDIVQDDYRASEVIRRIRAVVKKGDLEVASLDLAGVIRDVVLLVHSDAIVRGMRVTLDVDDTLPPVRGDKVQLQQVVLNLLLNAFDAMNDVPPADRRVSVTLTRQGNDMACIAVRDRGHGLTADKLDKIFKPFFTSKPQGLGLGLSISRSIIDMHRGRLWAENNVDRGATFYVALPAGDATGQDESRKRP</sequence>
<keyword evidence="7" id="KW-0067">ATP-binding</keyword>
<keyword evidence="5" id="KW-0547">Nucleotide-binding</keyword>
<feature type="domain" description="Histidine kinase" evidence="9">
    <location>
        <begin position="292"/>
        <end position="508"/>
    </location>
</feature>
<dbReference type="InterPro" id="IPR003661">
    <property type="entry name" value="HisK_dim/P_dom"/>
</dbReference>
<evidence type="ECO:0000259" key="9">
    <source>
        <dbReference type="PROSITE" id="PS50109"/>
    </source>
</evidence>
<dbReference type="GO" id="GO:0000155">
    <property type="term" value="F:phosphorelay sensor kinase activity"/>
    <property type="evidence" value="ECO:0007669"/>
    <property type="project" value="InterPro"/>
</dbReference>
<evidence type="ECO:0000313" key="12">
    <source>
        <dbReference type="Proteomes" id="UP000254875"/>
    </source>
</evidence>
<evidence type="ECO:0000259" key="10">
    <source>
        <dbReference type="PROSITE" id="PS50112"/>
    </source>
</evidence>
<evidence type="ECO:0000256" key="4">
    <source>
        <dbReference type="ARBA" id="ARBA00022679"/>
    </source>
</evidence>
<accession>A0A370MXC8</accession>
<dbReference type="InterPro" id="IPR036890">
    <property type="entry name" value="HATPase_C_sf"/>
</dbReference>
<dbReference type="InterPro" id="IPR036097">
    <property type="entry name" value="HisK_dim/P_sf"/>
</dbReference>
<dbReference type="SUPFAM" id="SSF47384">
    <property type="entry name" value="Homodimeric domain of signal transducing histidine kinase"/>
    <property type="match status" value="1"/>
</dbReference>
<dbReference type="Pfam" id="PF13426">
    <property type="entry name" value="PAS_9"/>
    <property type="match status" value="1"/>
</dbReference>
<name>A0A370MXC8_9BURK</name>
<evidence type="ECO:0000256" key="7">
    <source>
        <dbReference type="ARBA" id="ARBA00022840"/>
    </source>
</evidence>
<dbReference type="NCBIfam" id="TIGR00229">
    <property type="entry name" value="sensory_box"/>
    <property type="match status" value="1"/>
</dbReference>
<dbReference type="PROSITE" id="PS50112">
    <property type="entry name" value="PAS"/>
    <property type="match status" value="1"/>
</dbReference>
<dbReference type="EMBL" id="QHKS01000041">
    <property type="protein sequence ID" value="RDJ98009.1"/>
    <property type="molecule type" value="Genomic_DNA"/>
</dbReference>
<dbReference type="Proteomes" id="UP000254875">
    <property type="component" value="Unassembled WGS sequence"/>
</dbReference>
<evidence type="ECO:0000256" key="5">
    <source>
        <dbReference type="ARBA" id="ARBA00022741"/>
    </source>
</evidence>
<protein>
    <recommendedName>
        <fullName evidence="2">histidine kinase</fullName>
        <ecNumber evidence="2">2.7.13.3</ecNumber>
    </recommendedName>
</protein>
<proteinExistence type="predicted"/>
<evidence type="ECO:0000313" key="11">
    <source>
        <dbReference type="EMBL" id="RDJ98009.1"/>
    </source>
</evidence>
<dbReference type="CDD" id="cd00130">
    <property type="entry name" value="PAS"/>
    <property type="match status" value="1"/>
</dbReference>
<dbReference type="OrthoDB" id="8872837at2"/>
<evidence type="ECO:0000256" key="2">
    <source>
        <dbReference type="ARBA" id="ARBA00012438"/>
    </source>
</evidence>
<dbReference type="InterPro" id="IPR003594">
    <property type="entry name" value="HATPase_dom"/>
</dbReference>
<gene>
    <name evidence="11" type="ORF">DLM46_35270</name>
</gene>
<dbReference type="SUPFAM" id="SSF55874">
    <property type="entry name" value="ATPase domain of HSP90 chaperone/DNA topoisomerase II/histidine kinase"/>
    <property type="match status" value="1"/>
</dbReference>
<dbReference type="PANTHER" id="PTHR43065:SF10">
    <property type="entry name" value="PEROXIDE STRESS-ACTIVATED HISTIDINE KINASE MAK3"/>
    <property type="match status" value="1"/>
</dbReference>
<dbReference type="InterPro" id="IPR005467">
    <property type="entry name" value="His_kinase_dom"/>
</dbReference>
<dbReference type="SMART" id="SM00388">
    <property type="entry name" value="HisKA"/>
    <property type="match status" value="1"/>
</dbReference>
<evidence type="ECO:0000256" key="8">
    <source>
        <dbReference type="ARBA" id="ARBA00023012"/>
    </source>
</evidence>
<dbReference type="GO" id="GO:0005524">
    <property type="term" value="F:ATP binding"/>
    <property type="evidence" value="ECO:0007669"/>
    <property type="project" value="UniProtKB-KW"/>
</dbReference>
<evidence type="ECO:0000256" key="6">
    <source>
        <dbReference type="ARBA" id="ARBA00022777"/>
    </source>
</evidence>
<keyword evidence="4" id="KW-0808">Transferase</keyword>
<dbReference type="Pfam" id="PF02518">
    <property type="entry name" value="HATPase_c"/>
    <property type="match status" value="1"/>
</dbReference>
<evidence type="ECO:0000256" key="3">
    <source>
        <dbReference type="ARBA" id="ARBA00022553"/>
    </source>
</evidence>
<keyword evidence="8" id="KW-0902">Two-component regulatory system</keyword>
<dbReference type="InterPro" id="IPR035965">
    <property type="entry name" value="PAS-like_dom_sf"/>
</dbReference>
<evidence type="ECO:0000256" key="1">
    <source>
        <dbReference type="ARBA" id="ARBA00000085"/>
    </source>
</evidence>
<dbReference type="EC" id="2.7.13.3" evidence="2"/>
<dbReference type="PANTHER" id="PTHR43065">
    <property type="entry name" value="SENSOR HISTIDINE KINASE"/>
    <property type="match status" value="1"/>
</dbReference>
<dbReference type="SMART" id="SM00387">
    <property type="entry name" value="HATPase_c"/>
    <property type="match status" value="1"/>
</dbReference>
<dbReference type="Gene3D" id="3.30.565.10">
    <property type="entry name" value="Histidine kinase-like ATPase, C-terminal domain"/>
    <property type="match status" value="1"/>
</dbReference>
<dbReference type="AlphaFoldDB" id="A0A370MXC8"/>
<dbReference type="PRINTS" id="PR00344">
    <property type="entry name" value="BCTRLSENSOR"/>
</dbReference>